<organism evidence="5 6">
    <name type="scientific">Deinococcus aerophilus</name>
    <dbReference type="NCBI Taxonomy" id="522488"/>
    <lineage>
        <taxon>Bacteria</taxon>
        <taxon>Thermotogati</taxon>
        <taxon>Deinococcota</taxon>
        <taxon>Deinococci</taxon>
        <taxon>Deinococcales</taxon>
        <taxon>Deinococcaceae</taxon>
        <taxon>Deinococcus</taxon>
    </lineage>
</organism>
<evidence type="ECO:0000313" key="6">
    <source>
        <dbReference type="Proteomes" id="UP000661918"/>
    </source>
</evidence>
<keyword evidence="1" id="KW-0489">Methyltransferase</keyword>
<dbReference type="PANTHER" id="PTHR43464">
    <property type="entry name" value="METHYLTRANSFERASE"/>
    <property type="match status" value="1"/>
</dbReference>
<reference evidence="6" key="1">
    <citation type="journal article" date="2019" name="Int. J. Syst. Evol. Microbiol.">
        <title>The Global Catalogue of Microorganisms (GCM) 10K type strain sequencing project: providing services to taxonomists for standard genome sequencing and annotation.</title>
        <authorList>
            <consortium name="The Broad Institute Genomics Platform"/>
            <consortium name="The Broad Institute Genome Sequencing Center for Infectious Disease"/>
            <person name="Wu L."/>
            <person name="Ma J."/>
        </authorList>
    </citation>
    <scope>NUCLEOTIDE SEQUENCE [LARGE SCALE GENOMIC DNA]</scope>
    <source>
        <strain evidence="6">JCM 15443</strain>
    </source>
</reference>
<dbReference type="Proteomes" id="UP000661918">
    <property type="component" value="Unassembled WGS sequence"/>
</dbReference>
<dbReference type="Gene3D" id="3.40.50.150">
    <property type="entry name" value="Vaccinia Virus protein VP39"/>
    <property type="match status" value="1"/>
</dbReference>
<dbReference type="Pfam" id="PF13649">
    <property type="entry name" value="Methyltransf_25"/>
    <property type="match status" value="1"/>
</dbReference>
<dbReference type="InterPro" id="IPR041698">
    <property type="entry name" value="Methyltransf_25"/>
</dbReference>
<evidence type="ECO:0000256" key="3">
    <source>
        <dbReference type="ARBA" id="ARBA00022691"/>
    </source>
</evidence>
<feature type="domain" description="Methyltransferase" evidence="4">
    <location>
        <begin position="65"/>
        <end position="151"/>
    </location>
</feature>
<protein>
    <recommendedName>
        <fullName evidence="4">Methyltransferase domain-containing protein</fullName>
    </recommendedName>
</protein>
<accession>A0ABQ2GIL4</accession>
<keyword evidence="3" id="KW-0949">S-adenosyl-L-methionine</keyword>
<evidence type="ECO:0000256" key="1">
    <source>
        <dbReference type="ARBA" id="ARBA00022603"/>
    </source>
</evidence>
<keyword evidence="2" id="KW-0808">Transferase</keyword>
<evidence type="ECO:0000256" key="2">
    <source>
        <dbReference type="ARBA" id="ARBA00022679"/>
    </source>
</evidence>
<dbReference type="RefSeq" id="WP_188900706.1">
    <property type="nucleotide sequence ID" value="NZ_BMOM01000002.1"/>
</dbReference>
<evidence type="ECO:0000313" key="5">
    <source>
        <dbReference type="EMBL" id="GGL98307.1"/>
    </source>
</evidence>
<dbReference type="InterPro" id="IPR029063">
    <property type="entry name" value="SAM-dependent_MTases_sf"/>
</dbReference>
<name>A0ABQ2GIL4_9DEIO</name>
<comment type="caution">
    <text evidence="5">The sequence shown here is derived from an EMBL/GenBank/DDBJ whole genome shotgun (WGS) entry which is preliminary data.</text>
</comment>
<evidence type="ECO:0000259" key="4">
    <source>
        <dbReference type="Pfam" id="PF13649"/>
    </source>
</evidence>
<gene>
    <name evidence="5" type="ORF">GCM10010841_03340</name>
</gene>
<dbReference type="SUPFAM" id="SSF53335">
    <property type="entry name" value="S-adenosyl-L-methionine-dependent methyltransferases"/>
    <property type="match status" value="1"/>
</dbReference>
<dbReference type="EMBL" id="BMOM01000002">
    <property type="protein sequence ID" value="GGL98307.1"/>
    <property type="molecule type" value="Genomic_DNA"/>
</dbReference>
<keyword evidence="6" id="KW-1185">Reference proteome</keyword>
<proteinExistence type="predicted"/>
<dbReference type="NCBIfam" id="NF004851">
    <property type="entry name" value="PRK06202.1"/>
    <property type="match status" value="1"/>
</dbReference>
<dbReference type="PANTHER" id="PTHR43464:SF19">
    <property type="entry name" value="UBIQUINONE BIOSYNTHESIS O-METHYLTRANSFERASE, MITOCHONDRIAL"/>
    <property type="match status" value="1"/>
</dbReference>
<sequence length="251" mass="27318">MSWLSLQRRDTQLSELMDDPACDLDGLRRTYAQFGSVNSLVAGWGRVYRQHLRPRLSRDRPHRLLDIGCGGGDVPRALARWAARDGFTLRITAIDADARAIAYAAAQPPVSGLTFRQALSGDLVRQGHSFDLVTSNHLLHHLTDAELRTVLLDSEALCRDAEGRGGGLAVHSDIQRSPLAYAAFRVGVAPLFRGSFIGVDGLRSIRRSFTAPELAALAPPGWQVQTLPPYRNLLLYDAATALSDTGAPARA</sequence>